<name>A0A1Y1MR08_PHOPY</name>
<protein>
    <recommendedName>
        <fullName evidence="2">CCHC-type domain-containing protein</fullName>
    </recommendedName>
</protein>
<evidence type="ECO:0008006" key="2">
    <source>
        <dbReference type="Google" id="ProtNLM"/>
    </source>
</evidence>
<dbReference type="InterPro" id="IPR005312">
    <property type="entry name" value="DUF1759"/>
</dbReference>
<evidence type="ECO:0000313" key="1">
    <source>
        <dbReference type="EMBL" id="JAV88071.1"/>
    </source>
</evidence>
<dbReference type="Pfam" id="PF03564">
    <property type="entry name" value="DUF1759"/>
    <property type="match status" value="1"/>
</dbReference>
<proteinExistence type="predicted"/>
<dbReference type="Gene3D" id="3.30.70.270">
    <property type="match status" value="1"/>
</dbReference>
<organism evidence="1">
    <name type="scientific">Photinus pyralis</name>
    <name type="common">Common eastern firefly</name>
    <name type="synonym">Lampyris pyralis</name>
    <dbReference type="NCBI Taxonomy" id="7054"/>
    <lineage>
        <taxon>Eukaryota</taxon>
        <taxon>Metazoa</taxon>
        <taxon>Ecdysozoa</taxon>
        <taxon>Arthropoda</taxon>
        <taxon>Hexapoda</taxon>
        <taxon>Insecta</taxon>
        <taxon>Pterygota</taxon>
        <taxon>Neoptera</taxon>
        <taxon>Endopterygota</taxon>
        <taxon>Coleoptera</taxon>
        <taxon>Polyphaga</taxon>
        <taxon>Elateriformia</taxon>
        <taxon>Elateroidea</taxon>
        <taxon>Lampyridae</taxon>
        <taxon>Lampyrinae</taxon>
        <taxon>Photinus</taxon>
    </lineage>
</organism>
<dbReference type="InterPro" id="IPR043128">
    <property type="entry name" value="Rev_trsase/Diguanyl_cyclase"/>
</dbReference>
<dbReference type="Gene3D" id="3.10.10.10">
    <property type="entry name" value="HIV Type 1 Reverse Transcriptase, subunit A, domain 1"/>
    <property type="match status" value="1"/>
</dbReference>
<dbReference type="PANTHER" id="PTHR47331:SF1">
    <property type="entry name" value="GAG-LIKE PROTEIN"/>
    <property type="match status" value="1"/>
</dbReference>
<dbReference type="Gene3D" id="2.40.70.10">
    <property type="entry name" value="Acid Proteases"/>
    <property type="match status" value="1"/>
</dbReference>
<dbReference type="SUPFAM" id="SSF56672">
    <property type="entry name" value="DNA/RNA polymerases"/>
    <property type="match status" value="1"/>
</dbReference>
<dbReference type="InterPro" id="IPR043502">
    <property type="entry name" value="DNA/RNA_pol_sf"/>
</dbReference>
<reference evidence="1" key="1">
    <citation type="journal article" date="2016" name="Sci. Rep.">
        <title>Molecular characterization of firefly nuptial gifts: a multi-omics approach sheds light on postcopulatory sexual selection.</title>
        <authorList>
            <person name="Al-Wathiqui N."/>
            <person name="Fallon T.R."/>
            <person name="South A."/>
            <person name="Weng J.K."/>
            <person name="Lewis S.M."/>
        </authorList>
    </citation>
    <scope>NUCLEOTIDE SEQUENCE</scope>
</reference>
<dbReference type="Pfam" id="PF05380">
    <property type="entry name" value="Peptidase_A17"/>
    <property type="match status" value="1"/>
</dbReference>
<dbReference type="PANTHER" id="PTHR47331">
    <property type="entry name" value="PHD-TYPE DOMAIN-CONTAINING PROTEIN"/>
    <property type="match status" value="1"/>
</dbReference>
<accession>A0A1Y1MR08</accession>
<dbReference type="InterPro" id="IPR008042">
    <property type="entry name" value="Retrotrans_Pao"/>
</dbReference>
<dbReference type="InterPro" id="IPR021109">
    <property type="entry name" value="Peptidase_aspartic_dom_sf"/>
</dbReference>
<sequence length="1402" mass="161538">MDRLERARRPVRRQLKKLCDDINVESQNTIPDLDQMRVNVLMLEDTHRELQILDDTIKNQMLDDNVDDDQQNEEFDDIAQYKKMFQTARRVFEVLRDENCKSITENENLPVLGNQRNFKLPKFNYKKFNGEVKESLGFWSQFKKIDEDITIHDSDKFQFLVQLMVDGSRAHELVCSYPQTAENYPKAVKALKERFGREEFLVEVYVREMLKLIIHNVSQTEKQGDLSKLYDQLESHLRALESLKVTSDKYDAMLYPMVESCLPANILQAWQRSAEWKDADKTTNKLNKLMQFLRMEVEGEQRISLAQEGFGLTSNSSNKVKNVIQKKVEKIPTAMELHSGNVKSSCGFCEKSHDTQDCFIAQGWSLEDRKQKLKETKRCFTCLRFGHRSKSCKYRVKCIVCSKRHYVILCPDLQKSDTTSESRKCSEGDKDLENLSTSMASRVCSGDVILQTLRVKVLGKNTSKEVRAFIDPGAQFSYILKSLALELGYSKIAELTFSHNLFGGASTVSKTHKKYKLYLESLSSKFKCHFDVYDEDNICGGIPKLLKANWTQELHERGIVVNDVGSGSHKIEVLIGGDIYGKLLTGKLHQLESGLTAIETLLGWTVLGKVKTCSEWSSTSMIVTSMLNSSSTITNLWDLEKIGIDDPCEKLTKAEVDDQVREHFRQTVSRDSDGRYQISLPWLDDHAHARLPTNKFVAQRRLENATQKLKADGKYMDYEQVFKQWLNLDVIEEVKGECVSCHYLPHRPVYKPDSSTTKVRPVFDASCCSAGGASSLNQCLAKGPNLLELIPDLLLRFREKSVAATADIEKAFLMIGVKEDDRNFLRFLWWEDSTCSDMKIYRHKRVVFGVNCSPFLLSAVIEYHLRRVDQHLRSTADKLLTTLYVDNVVACFDNVEEYMKFKNESTRIMAEAKFCLRMWESNVDDFLEQLVVTNVLGMKWNRRSDTLSCFVNVKGVEKATTKRIILAEVAKIFDPLGILAPVTLVPKLLLQETWNSKLGWDESVSSEVSRKFLKWKHDIALLNLLEIPRWACRGNKQSWTLHTFCDASKSGYAATVFLRSEVNGIGVVQLLMAKSRVAPLKDITINRLELISCEIGSRLCQTVENSLKLDDVNRYFWTDSTTALSWIKRNDNWGTFVGNRVKKILLNTEPEEWCHVPGSLNPADLPSRGCDARSLLESKWWEGPAWLKDIEQWPINKYVENEDEVQQERKRMVTAFNAVMKDEIPWYFPTKCKFSKYNKLVIVMGYVMRFICRCRTHNNFYSIVLTVEELRVAEQKLLFMVQKEVFTDKNKSFPFNVEKDTSGLLRVKTRITMRKDSDYFVRPILLPSRHPVVDALIHEDKCHAGAQYIVSHLREKVWILKGRKAIQHVVRNCVKYRRFRGKPPDQSCNVFKNYLLVILVGV</sequence>
<dbReference type="GO" id="GO:0071897">
    <property type="term" value="P:DNA biosynthetic process"/>
    <property type="evidence" value="ECO:0007669"/>
    <property type="project" value="UniProtKB-ARBA"/>
</dbReference>
<dbReference type="EMBL" id="GEZM01024011">
    <property type="protein sequence ID" value="JAV88071.1"/>
    <property type="molecule type" value="Transcribed_RNA"/>
</dbReference>